<evidence type="ECO:0000313" key="4">
    <source>
        <dbReference type="EMBL" id="TRZ05952.1"/>
    </source>
</evidence>
<feature type="compositionally biased region" description="Polar residues" evidence="2">
    <location>
        <begin position="15"/>
        <end position="24"/>
    </location>
</feature>
<feature type="region of interest" description="Disordered" evidence="2">
    <location>
        <begin position="1"/>
        <end position="26"/>
    </location>
</feature>
<dbReference type="Pfam" id="PF02191">
    <property type="entry name" value="OLF"/>
    <property type="match status" value="1"/>
</dbReference>
<sequence>MEFQKDATRPKIYFSSPTNPSSCESRALPFPTQHRHISLLDPNPRERVLYTWNNGHQLVYNVTLFHVINTAGDI</sequence>
<comment type="caution">
    <text evidence="1">Lacks conserved residue(s) required for the propagation of feature annotation.</text>
</comment>
<dbReference type="PROSITE" id="PS51132">
    <property type="entry name" value="OLF"/>
    <property type="match status" value="1"/>
</dbReference>
<accession>A0A8K1D6F1</accession>
<dbReference type="AlphaFoldDB" id="A0A8K1D6F1"/>
<reference evidence="4" key="1">
    <citation type="submission" date="2019-04" db="EMBL/GenBank/DDBJ databases">
        <title>Genome assembly of Zosterops borbonicus 15179.</title>
        <authorList>
            <person name="Leroy T."/>
            <person name="Anselmetti Y."/>
            <person name="Tilak M.-K."/>
            <person name="Nabholz B."/>
        </authorList>
    </citation>
    <scope>NUCLEOTIDE SEQUENCE</scope>
    <source>
        <strain evidence="4">HGM_15179</strain>
        <tissue evidence="4">Muscle</tissue>
    </source>
</reference>
<dbReference type="InterPro" id="IPR003112">
    <property type="entry name" value="Olfac-like_dom"/>
</dbReference>
<organism evidence="4 5">
    <name type="scientific">Zosterops borbonicus</name>
    <dbReference type="NCBI Taxonomy" id="364589"/>
    <lineage>
        <taxon>Eukaryota</taxon>
        <taxon>Metazoa</taxon>
        <taxon>Chordata</taxon>
        <taxon>Craniata</taxon>
        <taxon>Vertebrata</taxon>
        <taxon>Euteleostomi</taxon>
        <taxon>Archelosauria</taxon>
        <taxon>Archosauria</taxon>
        <taxon>Dinosauria</taxon>
        <taxon>Saurischia</taxon>
        <taxon>Theropoda</taxon>
        <taxon>Coelurosauria</taxon>
        <taxon>Aves</taxon>
        <taxon>Neognathae</taxon>
        <taxon>Neoaves</taxon>
        <taxon>Telluraves</taxon>
        <taxon>Australaves</taxon>
        <taxon>Passeriformes</taxon>
        <taxon>Sylvioidea</taxon>
        <taxon>Zosteropidae</taxon>
        <taxon>Zosterops</taxon>
    </lineage>
</organism>
<gene>
    <name evidence="4" type="ORF">HGM15179_021155</name>
</gene>
<feature type="domain" description="Olfactomedin-like" evidence="3">
    <location>
        <begin position="1"/>
        <end position="66"/>
    </location>
</feature>
<dbReference type="OrthoDB" id="8626508at2759"/>
<name>A0A8K1D6F1_9PASS</name>
<evidence type="ECO:0000259" key="3">
    <source>
        <dbReference type="PROSITE" id="PS51132"/>
    </source>
</evidence>
<comment type="caution">
    <text evidence="4">The sequence shown here is derived from an EMBL/GenBank/DDBJ whole genome shotgun (WGS) entry which is preliminary data.</text>
</comment>
<keyword evidence="5" id="KW-1185">Reference proteome</keyword>
<evidence type="ECO:0000256" key="2">
    <source>
        <dbReference type="SAM" id="MobiDB-lite"/>
    </source>
</evidence>
<dbReference type="Proteomes" id="UP000796761">
    <property type="component" value="Unassembled WGS sequence"/>
</dbReference>
<protein>
    <recommendedName>
        <fullName evidence="3">Olfactomedin-like domain-containing protein</fullName>
    </recommendedName>
</protein>
<evidence type="ECO:0000256" key="1">
    <source>
        <dbReference type="PROSITE-ProRule" id="PRU00446"/>
    </source>
</evidence>
<dbReference type="EMBL" id="SWJQ01003129">
    <property type="protein sequence ID" value="TRZ05952.1"/>
    <property type="molecule type" value="Genomic_DNA"/>
</dbReference>
<evidence type="ECO:0000313" key="5">
    <source>
        <dbReference type="Proteomes" id="UP000796761"/>
    </source>
</evidence>
<proteinExistence type="predicted"/>